<accession>A0A0P1I053</accession>
<protein>
    <submittedName>
        <fullName evidence="6">Oligosaccharide biosynthesis protein Alg14 like protein</fullName>
    </submittedName>
</protein>
<dbReference type="PANTHER" id="PTHR12154:SF4">
    <property type="entry name" value="UDP-N-ACETYLGLUCOSAMINE TRANSFERASE SUBUNIT ALG14 HOMOLOG"/>
    <property type="match status" value="1"/>
</dbReference>
<keyword evidence="5" id="KW-0472">Membrane</keyword>
<keyword evidence="7" id="KW-1185">Reference proteome</keyword>
<evidence type="ECO:0000313" key="7">
    <source>
        <dbReference type="Proteomes" id="UP000051870"/>
    </source>
</evidence>
<dbReference type="PANTHER" id="PTHR12154">
    <property type="entry name" value="GLYCOSYL TRANSFERASE-RELATED"/>
    <property type="match status" value="1"/>
</dbReference>
<gene>
    <name evidence="6" type="ORF">PH7735_00136</name>
</gene>
<keyword evidence="4" id="KW-1133">Transmembrane helix</keyword>
<dbReference type="SUPFAM" id="SSF53756">
    <property type="entry name" value="UDP-Glycosyltransferase/glycogen phosphorylase"/>
    <property type="match status" value="1"/>
</dbReference>
<dbReference type="Gene3D" id="3.40.50.2000">
    <property type="entry name" value="Glycogen Phosphorylase B"/>
    <property type="match status" value="1"/>
</dbReference>
<organism evidence="6 7">
    <name type="scientific">Shimia thalassica</name>
    <dbReference type="NCBI Taxonomy" id="1715693"/>
    <lineage>
        <taxon>Bacteria</taxon>
        <taxon>Pseudomonadati</taxon>
        <taxon>Pseudomonadota</taxon>
        <taxon>Alphaproteobacteria</taxon>
        <taxon>Rhodobacterales</taxon>
        <taxon>Roseobacteraceae</taxon>
    </lineage>
</organism>
<dbReference type="Proteomes" id="UP000051870">
    <property type="component" value="Unassembled WGS sequence"/>
</dbReference>
<sequence length="156" mass="16718">MQHTANAKKKRVLAVASGGGHWVQLLRLRPAFANCDVHFATVDAGAKADVSPSPFYTFKDANRDTKLSLILSTFQIAMIVLRVRPDVVISTGAAAGFLAIRIAKLIGARTMFVDSIANANELSLSAQLVAKHADQLVTQWPSVADKTQATYIGSVL</sequence>
<dbReference type="AlphaFoldDB" id="A0A0P1I053"/>
<keyword evidence="2" id="KW-0812">Transmembrane</keyword>
<dbReference type="GeneID" id="83879237"/>
<dbReference type="InterPro" id="IPR013969">
    <property type="entry name" value="Oligosacch_biosynth_Alg14"/>
</dbReference>
<dbReference type="EMBL" id="CYTW01000001">
    <property type="protein sequence ID" value="CUJ82330.1"/>
    <property type="molecule type" value="Genomic_DNA"/>
</dbReference>
<evidence type="ECO:0000313" key="6">
    <source>
        <dbReference type="EMBL" id="CUJ82330.1"/>
    </source>
</evidence>
<dbReference type="GO" id="GO:0004577">
    <property type="term" value="F:N-acetylglucosaminyldiphosphodolichol N-acetylglucosaminyltransferase activity"/>
    <property type="evidence" value="ECO:0007669"/>
    <property type="project" value="TreeGrafter"/>
</dbReference>
<evidence type="ECO:0000256" key="3">
    <source>
        <dbReference type="ARBA" id="ARBA00022824"/>
    </source>
</evidence>
<reference evidence="7" key="1">
    <citation type="submission" date="2015-09" db="EMBL/GenBank/DDBJ databases">
        <authorList>
            <person name="Rodrigo-Torres Lidia"/>
            <person name="Arahal R.David."/>
        </authorList>
    </citation>
    <scope>NUCLEOTIDE SEQUENCE [LARGE SCALE GENOMIC DNA]</scope>
    <source>
        <strain evidence="7">CECT 7735</strain>
    </source>
</reference>
<keyword evidence="3" id="KW-0256">Endoplasmic reticulum</keyword>
<evidence type="ECO:0000256" key="5">
    <source>
        <dbReference type="ARBA" id="ARBA00023136"/>
    </source>
</evidence>
<name>A0A0P1I053_9RHOB</name>
<evidence type="ECO:0000256" key="2">
    <source>
        <dbReference type="ARBA" id="ARBA00022692"/>
    </source>
</evidence>
<proteinExistence type="predicted"/>
<dbReference type="Pfam" id="PF08660">
    <property type="entry name" value="Alg14"/>
    <property type="match status" value="1"/>
</dbReference>
<evidence type="ECO:0000256" key="1">
    <source>
        <dbReference type="ARBA" id="ARBA00004389"/>
    </source>
</evidence>
<dbReference type="GO" id="GO:0006488">
    <property type="term" value="P:dolichol-linked oligosaccharide biosynthetic process"/>
    <property type="evidence" value="ECO:0007669"/>
    <property type="project" value="InterPro"/>
</dbReference>
<dbReference type="RefSeq" id="WP_158503147.1">
    <property type="nucleotide sequence ID" value="NZ_CYTW01000001.1"/>
</dbReference>
<dbReference type="STRING" id="1715693.PH7735_00136"/>
<evidence type="ECO:0000256" key="4">
    <source>
        <dbReference type="ARBA" id="ARBA00022989"/>
    </source>
</evidence>
<comment type="subcellular location">
    <subcellularLocation>
        <location evidence="1">Endoplasmic reticulum membrane</location>
        <topology evidence="1">Single-pass membrane protein</topology>
    </subcellularLocation>
</comment>